<dbReference type="PANTHER" id="PTHR42743">
    <property type="entry name" value="AMINO-ACID AMINOTRANSFERASE"/>
    <property type="match status" value="1"/>
</dbReference>
<evidence type="ECO:0000313" key="2">
    <source>
        <dbReference type="EMBL" id="KNC76911.1"/>
    </source>
</evidence>
<dbReference type="RefSeq" id="XP_014150813.1">
    <property type="nucleotide sequence ID" value="XM_014295338.1"/>
</dbReference>
<keyword evidence="3" id="KW-1185">Reference proteome</keyword>
<dbReference type="Proteomes" id="UP000054560">
    <property type="component" value="Unassembled WGS sequence"/>
</dbReference>
<dbReference type="STRING" id="667725.A0A0L0FKA6"/>
<reference evidence="2 3" key="1">
    <citation type="submission" date="2011-02" db="EMBL/GenBank/DDBJ databases">
        <title>The Genome Sequence of Sphaeroforma arctica JP610.</title>
        <authorList>
            <consortium name="The Broad Institute Genome Sequencing Platform"/>
            <person name="Russ C."/>
            <person name="Cuomo C."/>
            <person name="Young S.K."/>
            <person name="Zeng Q."/>
            <person name="Gargeya S."/>
            <person name="Alvarado L."/>
            <person name="Berlin A."/>
            <person name="Chapman S.B."/>
            <person name="Chen Z."/>
            <person name="Freedman E."/>
            <person name="Gellesch M."/>
            <person name="Goldberg J."/>
            <person name="Griggs A."/>
            <person name="Gujja S."/>
            <person name="Heilman E."/>
            <person name="Heiman D."/>
            <person name="Howarth C."/>
            <person name="Mehta T."/>
            <person name="Neiman D."/>
            <person name="Pearson M."/>
            <person name="Roberts A."/>
            <person name="Saif S."/>
            <person name="Shea T."/>
            <person name="Shenoy N."/>
            <person name="Sisk P."/>
            <person name="Stolte C."/>
            <person name="Sykes S."/>
            <person name="White J."/>
            <person name="Yandava C."/>
            <person name="Burger G."/>
            <person name="Gray M.W."/>
            <person name="Holland P.W.H."/>
            <person name="King N."/>
            <person name="Lang F.B.F."/>
            <person name="Roger A.J."/>
            <person name="Ruiz-Trillo I."/>
            <person name="Haas B."/>
            <person name="Nusbaum C."/>
            <person name="Birren B."/>
        </authorList>
    </citation>
    <scope>NUCLEOTIDE SEQUENCE [LARGE SCALE GENOMIC DNA]</scope>
    <source>
        <strain evidence="2 3">JP610</strain>
    </source>
</reference>
<dbReference type="InterPro" id="IPR043131">
    <property type="entry name" value="BCAT-like_N"/>
</dbReference>
<dbReference type="Pfam" id="PF01063">
    <property type="entry name" value="Aminotran_4"/>
    <property type="match status" value="1"/>
</dbReference>
<comment type="similarity">
    <text evidence="1">Belongs to the class-IV pyridoxal-phosphate-dependent aminotransferase family.</text>
</comment>
<dbReference type="eggNOG" id="KOG0975">
    <property type="taxonomic scope" value="Eukaryota"/>
</dbReference>
<sequence length="266" mass="29742">MSRIVYLNGEYMEAADAKVSIFDRGFTFADGVYEGIGIVDGVAFDALNHMNRLKRSLKELEISLCDEEVEALPEVWANLIHRNDVEEGLVYLQVTRGAPSDRSYMFPSSNVRATVVLFVQRMNLINNPVAKRGQAVITIPDNRWGRRDIKTIQLLTQSLGKNAAKAQGCDDAWLYNPSDDMVNEACSANAHIITREGALVTRQLSTDILHGITRAYVLHLANDHHLTVQERSFTRQEAYDAKEAFVTSSSVCLRNPENSELIVLEG</sequence>
<dbReference type="SUPFAM" id="SSF56752">
    <property type="entry name" value="D-aminoacid aminotransferase-like PLP-dependent enzymes"/>
    <property type="match status" value="1"/>
</dbReference>
<gene>
    <name evidence="2" type="ORF">SARC_10613</name>
</gene>
<protein>
    <submittedName>
        <fullName evidence="2">D-alanine transaminase</fullName>
    </submittedName>
</protein>
<dbReference type="AlphaFoldDB" id="A0A0L0FKA6"/>
<proteinExistence type="inferred from homology"/>
<dbReference type="Gene3D" id="3.30.470.10">
    <property type="match status" value="1"/>
</dbReference>
<dbReference type="EMBL" id="KQ242919">
    <property type="protein sequence ID" value="KNC76911.1"/>
    <property type="molecule type" value="Genomic_DNA"/>
</dbReference>
<accession>A0A0L0FKA6</accession>
<organism evidence="2 3">
    <name type="scientific">Sphaeroforma arctica JP610</name>
    <dbReference type="NCBI Taxonomy" id="667725"/>
    <lineage>
        <taxon>Eukaryota</taxon>
        <taxon>Ichthyosporea</taxon>
        <taxon>Ichthyophonida</taxon>
        <taxon>Sphaeroforma</taxon>
    </lineage>
</organism>
<dbReference type="InterPro" id="IPR001544">
    <property type="entry name" value="Aminotrans_IV"/>
</dbReference>
<dbReference type="PANTHER" id="PTHR42743:SF11">
    <property type="entry name" value="AMINODEOXYCHORISMATE LYASE"/>
    <property type="match status" value="1"/>
</dbReference>
<evidence type="ECO:0000256" key="1">
    <source>
        <dbReference type="ARBA" id="ARBA00009320"/>
    </source>
</evidence>
<dbReference type="InterPro" id="IPR050571">
    <property type="entry name" value="Class-IV_PLP-Dep_Aminotrnsfr"/>
</dbReference>
<dbReference type="GO" id="GO:0005829">
    <property type="term" value="C:cytosol"/>
    <property type="evidence" value="ECO:0007669"/>
    <property type="project" value="TreeGrafter"/>
</dbReference>
<dbReference type="GO" id="GO:0046394">
    <property type="term" value="P:carboxylic acid biosynthetic process"/>
    <property type="evidence" value="ECO:0007669"/>
    <property type="project" value="UniProtKB-ARBA"/>
</dbReference>
<dbReference type="Gene3D" id="3.20.10.10">
    <property type="entry name" value="D-amino Acid Aminotransferase, subunit A, domain 2"/>
    <property type="match status" value="1"/>
</dbReference>
<dbReference type="GO" id="GO:0003824">
    <property type="term" value="F:catalytic activity"/>
    <property type="evidence" value="ECO:0007669"/>
    <property type="project" value="InterPro"/>
</dbReference>
<dbReference type="InterPro" id="IPR036038">
    <property type="entry name" value="Aminotransferase-like"/>
</dbReference>
<evidence type="ECO:0000313" key="3">
    <source>
        <dbReference type="Proteomes" id="UP000054560"/>
    </source>
</evidence>
<name>A0A0L0FKA6_9EUKA</name>
<dbReference type="GeneID" id="25911117"/>
<dbReference type="InterPro" id="IPR043132">
    <property type="entry name" value="BCAT-like_C"/>
</dbReference>